<dbReference type="Proteomes" id="UP001216390">
    <property type="component" value="Chromosome"/>
</dbReference>
<dbReference type="CDD" id="cd04725">
    <property type="entry name" value="OMP_decarboxylase_like"/>
    <property type="match status" value="1"/>
</dbReference>
<dbReference type="InterPro" id="IPR018089">
    <property type="entry name" value="OMPdecase_AS"/>
</dbReference>
<comment type="pathway">
    <text evidence="2 11">Pyrimidine metabolism; UMP biosynthesis via de novo pathway; UMP from orotate: step 2/2.</text>
</comment>
<feature type="binding site" evidence="10">
    <location>
        <position position="136"/>
    </location>
    <ligand>
        <name>substrate</name>
    </ligand>
</feature>
<dbReference type="InterPro" id="IPR013785">
    <property type="entry name" value="Aldolase_TIM"/>
</dbReference>
<dbReference type="SMART" id="SM00934">
    <property type="entry name" value="OMPdecase"/>
    <property type="match status" value="1"/>
</dbReference>
<evidence type="ECO:0000256" key="11">
    <source>
        <dbReference type="RuleBase" id="RU000512"/>
    </source>
</evidence>
<reference evidence="14" key="1">
    <citation type="submission" date="2023-01" db="EMBL/GenBank/DDBJ databases">
        <title>The diversity of Class Acidimicrobiia in South China Sea sediment environments and the proposal of Iamia marina sp. nov., a novel species of the genus Iamia.</title>
        <authorList>
            <person name="He Y."/>
            <person name="Tian X."/>
        </authorList>
    </citation>
    <scope>NUCLEOTIDE SEQUENCE</scope>
    <source>
        <strain evidence="14">DSM 19957</strain>
    </source>
</reference>
<feature type="region of interest" description="Disordered" evidence="12">
    <location>
        <begin position="185"/>
        <end position="204"/>
    </location>
</feature>
<evidence type="ECO:0000256" key="3">
    <source>
        <dbReference type="ARBA" id="ARBA00012321"/>
    </source>
</evidence>
<dbReference type="NCBIfam" id="TIGR01740">
    <property type="entry name" value="pyrF"/>
    <property type="match status" value="1"/>
</dbReference>
<feature type="binding site" evidence="10">
    <location>
        <position position="186"/>
    </location>
    <ligand>
        <name>substrate</name>
    </ligand>
</feature>
<dbReference type="GO" id="GO:0005829">
    <property type="term" value="C:cytosol"/>
    <property type="evidence" value="ECO:0007669"/>
    <property type="project" value="TreeGrafter"/>
</dbReference>
<organism evidence="14 15">
    <name type="scientific">Iamia majanohamensis</name>
    <dbReference type="NCBI Taxonomy" id="467976"/>
    <lineage>
        <taxon>Bacteria</taxon>
        <taxon>Bacillati</taxon>
        <taxon>Actinomycetota</taxon>
        <taxon>Acidimicrobiia</taxon>
        <taxon>Acidimicrobiales</taxon>
        <taxon>Iamiaceae</taxon>
        <taxon>Iamia</taxon>
    </lineage>
</organism>
<dbReference type="Pfam" id="PF00215">
    <property type="entry name" value="OMPdecase"/>
    <property type="match status" value="1"/>
</dbReference>
<feature type="binding site" evidence="10">
    <location>
        <position position="45"/>
    </location>
    <ligand>
        <name>substrate</name>
    </ligand>
</feature>
<dbReference type="GO" id="GO:0006207">
    <property type="term" value="P:'de novo' pyrimidine nucleobase biosynthetic process"/>
    <property type="evidence" value="ECO:0007669"/>
    <property type="project" value="InterPro"/>
</dbReference>
<evidence type="ECO:0000313" key="15">
    <source>
        <dbReference type="Proteomes" id="UP001216390"/>
    </source>
</evidence>
<evidence type="ECO:0000256" key="10">
    <source>
        <dbReference type="PIRSR" id="PIRSR614732-2"/>
    </source>
</evidence>
<evidence type="ECO:0000256" key="9">
    <source>
        <dbReference type="PIRSR" id="PIRSR614732-1"/>
    </source>
</evidence>
<feature type="active site" description="For OMPdecase activity" evidence="9">
    <location>
        <position position="74"/>
    </location>
</feature>
<feature type="binding site" evidence="10">
    <location>
        <position position="216"/>
    </location>
    <ligand>
        <name>substrate</name>
    </ligand>
</feature>
<proteinExistence type="inferred from homology"/>
<evidence type="ECO:0000256" key="7">
    <source>
        <dbReference type="ARBA" id="ARBA00023239"/>
    </source>
</evidence>
<comment type="catalytic activity">
    <reaction evidence="8 11">
        <text>orotidine 5'-phosphate + H(+) = UMP + CO2</text>
        <dbReference type="Rhea" id="RHEA:11596"/>
        <dbReference type="ChEBI" id="CHEBI:15378"/>
        <dbReference type="ChEBI" id="CHEBI:16526"/>
        <dbReference type="ChEBI" id="CHEBI:57538"/>
        <dbReference type="ChEBI" id="CHEBI:57865"/>
        <dbReference type="EC" id="4.1.1.23"/>
    </reaction>
</comment>
<dbReference type="AlphaFoldDB" id="A0AAF0BU92"/>
<dbReference type="InterPro" id="IPR014732">
    <property type="entry name" value="OMPdecase"/>
</dbReference>
<comment type="similarity">
    <text evidence="11">Belongs to the OMP decarboxylase family.</text>
</comment>
<dbReference type="GO" id="GO:0044205">
    <property type="term" value="P:'de novo' UMP biosynthetic process"/>
    <property type="evidence" value="ECO:0007669"/>
    <property type="project" value="InterPro"/>
</dbReference>
<dbReference type="GO" id="GO:0004590">
    <property type="term" value="F:orotidine-5'-phosphate decarboxylase activity"/>
    <property type="evidence" value="ECO:0007669"/>
    <property type="project" value="UniProtKB-EC"/>
</dbReference>
<evidence type="ECO:0000256" key="6">
    <source>
        <dbReference type="ARBA" id="ARBA00022975"/>
    </source>
</evidence>
<keyword evidence="7 11" id="KW-0456">Lyase</keyword>
<dbReference type="InterPro" id="IPR011060">
    <property type="entry name" value="RibuloseP-bd_barrel"/>
</dbReference>
<feature type="active site" description="For OMPdecase activity" evidence="9">
    <location>
        <position position="77"/>
    </location>
</feature>
<dbReference type="KEGG" id="ima:PO878_11660"/>
<keyword evidence="6 11" id="KW-0665">Pyrimidine biosynthesis</keyword>
<dbReference type="PROSITE" id="PS00156">
    <property type="entry name" value="OMPDECASE"/>
    <property type="match status" value="1"/>
</dbReference>
<dbReference type="RefSeq" id="WP_272734679.1">
    <property type="nucleotide sequence ID" value="NZ_CP116942.1"/>
</dbReference>
<keyword evidence="5 11" id="KW-0210">Decarboxylase</keyword>
<evidence type="ECO:0000256" key="1">
    <source>
        <dbReference type="ARBA" id="ARBA00002356"/>
    </source>
</evidence>
<feature type="active site" description="For OMPdecase activity" evidence="9">
    <location>
        <position position="72"/>
    </location>
</feature>
<dbReference type="PANTHER" id="PTHR32119">
    <property type="entry name" value="OROTIDINE 5'-PHOSPHATE DECARBOXYLASE"/>
    <property type="match status" value="1"/>
</dbReference>
<dbReference type="EMBL" id="CP116942">
    <property type="protein sequence ID" value="WCO65154.1"/>
    <property type="molecule type" value="Genomic_DNA"/>
</dbReference>
<feature type="binding site" evidence="10">
    <location>
        <position position="23"/>
    </location>
    <ligand>
        <name>substrate</name>
    </ligand>
</feature>
<name>A0AAF0BU92_9ACTN</name>
<evidence type="ECO:0000256" key="2">
    <source>
        <dbReference type="ARBA" id="ARBA00004861"/>
    </source>
</evidence>
<feature type="binding site" evidence="10">
    <location>
        <position position="195"/>
    </location>
    <ligand>
        <name>substrate</name>
    </ligand>
</feature>
<evidence type="ECO:0000256" key="8">
    <source>
        <dbReference type="ARBA" id="ARBA00049157"/>
    </source>
</evidence>
<gene>
    <name evidence="14" type="primary">pyrF</name>
    <name evidence="14" type="ORF">PO878_11660</name>
</gene>
<evidence type="ECO:0000259" key="13">
    <source>
        <dbReference type="SMART" id="SM00934"/>
    </source>
</evidence>
<feature type="binding site" evidence="10">
    <location>
        <position position="215"/>
    </location>
    <ligand>
        <name>substrate</name>
    </ligand>
</feature>
<sequence>MNAPTTAPEVSEDVRSRLAVVLDLDDMVEATRLAREMRPWFGVAKVGLELYSAVGPDVIAPLRDLGYDVFVDLKLHDIPTTVHKASKVLGALGASYVTMHAFGGRDMLRAGDQGLREGAEAADLPAPTSLAVTILTSDTGAPSHILGKRLTVAMEAGCGGVVCAASDLEEARTFAPAMVKAVPGIRLPGDDPNDQKRSATPGDAASAGADILVVGRTVTGADDRPAAAAAVAAAVAAA</sequence>
<dbReference type="PANTHER" id="PTHR32119:SF2">
    <property type="entry name" value="OROTIDINE 5'-PHOSPHATE DECARBOXYLASE"/>
    <property type="match status" value="1"/>
</dbReference>
<evidence type="ECO:0000256" key="12">
    <source>
        <dbReference type="SAM" id="MobiDB-lite"/>
    </source>
</evidence>
<keyword evidence="15" id="KW-1185">Reference proteome</keyword>
<protein>
    <recommendedName>
        <fullName evidence="4 11">Orotidine 5'-phosphate decarboxylase</fullName>
        <ecNumber evidence="3 11">4.1.1.23</ecNumber>
    </recommendedName>
</protein>
<accession>A0AAF0BU92</accession>
<dbReference type="Gene3D" id="3.20.20.70">
    <property type="entry name" value="Aldolase class I"/>
    <property type="match status" value="1"/>
</dbReference>
<evidence type="ECO:0000256" key="5">
    <source>
        <dbReference type="ARBA" id="ARBA00022793"/>
    </source>
</evidence>
<evidence type="ECO:0000313" key="14">
    <source>
        <dbReference type="EMBL" id="WCO65154.1"/>
    </source>
</evidence>
<feature type="domain" description="Orotidine 5'-phosphate decarboxylase" evidence="13">
    <location>
        <begin position="17"/>
        <end position="231"/>
    </location>
</feature>
<comment type="function">
    <text evidence="1">Catalyzes the decarboxylation of orotidine 5'-monophosphate (OMP) to uridine 5'-monophosphate (UMP).</text>
</comment>
<dbReference type="EC" id="4.1.1.23" evidence="3 11"/>
<dbReference type="InterPro" id="IPR001754">
    <property type="entry name" value="OMPdeCOase_dom"/>
</dbReference>
<evidence type="ECO:0000256" key="4">
    <source>
        <dbReference type="ARBA" id="ARBA00021923"/>
    </source>
</evidence>
<dbReference type="SUPFAM" id="SSF51366">
    <property type="entry name" value="Ribulose-phoshate binding barrel"/>
    <property type="match status" value="1"/>
</dbReference>